<dbReference type="AlphaFoldDB" id="A0A378LI25"/>
<gene>
    <name evidence="1" type="ORF">Lstg_2417</name>
    <name evidence="2" type="ORF">NCTC11991_02361</name>
</gene>
<protein>
    <submittedName>
        <fullName evidence="2">Uncharacterized protein</fullName>
    </submittedName>
</protein>
<dbReference type="EMBL" id="LNYZ01000020">
    <property type="protein sequence ID" value="KTD75738.1"/>
    <property type="molecule type" value="Genomic_DNA"/>
</dbReference>
<evidence type="ECO:0000313" key="4">
    <source>
        <dbReference type="Proteomes" id="UP000255110"/>
    </source>
</evidence>
<evidence type="ECO:0000313" key="1">
    <source>
        <dbReference type="EMBL" id="KTD75738.1"/>
    </source>
</evidence>
<keyword evidence="3" id="KW-1185">Reference proteome</keyword>
<dbReference type="Proteomes" id="UP000054820">
    <property type="component" value="Unassembled WGS sequence"/>
</dbReference>
<dbReference type="STRING" id="460.Lstg_2417"/>
<reference evidence="2 4" key="2">
    <citation type="submission" date="2018-06" db="EMBL/GenBank/DDBJ databases">
        <authorList>
            <consortium name="Pathogen Informatics"/>
            <person name="Doyle S."/>
        </authorList>
    </citation>
    <scope>NUCLEOTIDE SEQUENCE [LARGE SCALE GENOMIC DNA]</scope>
    <source>
        <strain evidence="2 4">NCTC11991</strain>
    </source>
</reference>
<dbReference type="EMBL" id="UGOY01000001">
    <property type="protein sequence ID" value="STY23751.1"/>
    <property type="molecule type" value="Genomic_DNA"/>
</dbReference>
<organism evidence="2 4">
    <name type="scientific">Legionella steigerwaltii</name>
    <dbReference type="NCBI Taxonomy" id="460"/>
    <lineage>
        <taxon>Bacteria</taxon>
        <taxon>Pseudomonadati</taxon>
        <taxon>Pseudomonadota</taxon>
        <taxon>Gammaproteobacteria</taxon>
        <taxon>Legionellales</taxon>
        <taxon>Legionellaceae</taxon>
        <taxon>Legionella</taxon>
    </lineage>
</organism>
<accession>A0A378LI25</accession>
<sequence>MSPQEEALWQAVTKKEYDKVEKLITDYPELVNAVNANGKTLLMRVVLALVPPLDLIRFIAKQPNLSFENQSAEASQTTMGAVLSTGRPDILEIFAKDPRIIFDGDQLAYVTAKKNLESASQSKVENYKKMLTLIREATIRHAVSTDDPNLLERLEKAGDDLSQELSDGKLPVRLITKESPAPKVKSWFQSQLGKNATKVGTHAESFFSHVQDMEQTQEKMDALDQRKLQKDMTLFGKVYDSTLNTMKQVVSTLSLTS</sequence>
<name>A0A378LI25_9GAMM</name>
<evidence type="ECO:0000313" key="3">
    <source>
        <dbReference type="Proteomes" id="UP000054820"/>
    </source>
</evidence>
<evidence type="ECO:0000313" key="2">
    <source>
        <dbReference type="EMBL" id="STY23751.1"/>
    </source>
</evidence>
<dbReference type="RefSeq" id="WP_058477963.1">
    <property type="nucleotide sequence ID" value="NZ_CAAAIO010000010.1"/>
</dbReference>
<reference evidence="1 3" key="1">
    <citation type="submission" date="2015-11" db="EMBL/GenBank/DDBJ databases">
        <title>Genomic analysis of 38 Legionella species identifies large and diverse effector repertoires.</title>
        <authorList>
            <person name="Burstein D."/>
            <person name="Amaro F."/>
            <person name="Zusman T."/>
            <person name="Lifshitz Z."/>
            <person name="Cohen O."/>
            <person name="Gilbert J.A."/>
            <person name="Pupko T."/>
            <person name="Shuman H.A."/>
            <person name="Segal G."/>
        </authorList>
    </citation>
    <scope>NUCLEOTIDE SEQUENCE [LARGE SCALE GENOMIC DNA]</scope>
    <source>
        <strain evidence="1 3">SC-18-C9</strain>
    </source>
</reference>
<proteinExistence type="predicted"/>
<dbReference type="OrthoDB" id="5650316at2"/>
<dbReference type="Proteomes" id="UP000255110">
    <property type="component" value="Unassembled WGS sequence"/>
</dbReference>